<evidence type="ECO:0000313" key="1">
    <source>
        <dbReference type="EMBL" id="RFD27119.1"/>
    </source>
</evidence>
<protein>
    <submittedName>
        <fullName evidence="1">Uncharacterized protein</fullName>
    </submittedName>
</protein>
<reference evidence="1 2" key="1">
    <citation type="submission" date="2018-07" db="EMBL/GenBank/DDBJ databases">
        <title>Whole genome sequence of Mycobacterium uberis.</title>
        <authorList>
            <person name="Benjak A."/>
        </authorList>
    </citation>
    <scope>NUCLEOTIDE SEQUENCE [LARGE SCALE GENOMIC DNA]</scope>
    <source>
        <strain evidence="1 2">Jura</strain>
    </source>
</reference>
<dbReference type="EMBL" id="QAYL01000001">
    <property type="protein sequence ID" value="RFD27119.1"/>
    <property type="molecule type" value="Genomic_DNA"/>
</dbReference>
<comment type="caution">
    <text evidence="1">The sequence shown here is derived from an EMBL/GenBank/DDBJ whole genome shotgun (WGS) entry which is preliminary data.</text>
</comment>
<gene>
    <name evidence="1" type="ORF">MUBE_00225</name>
</gene>
<name>A0A3E1HLE9_9MYCO</name>
<keyword evidence="2" id="KW-1185">Reference proteome</keyword>
<accession>A0A3E1HLE9</accession>
<evidence type="ECO:0000313" key="2">
    <source>
        <dbReference type="Proteomes" id="UP000258522"/>
    </source>
</evidence>
<dbReference type="AlphaFoldDB" id="A0A3E1HLE9"/>
<organism evidence="1 2">
    <name type="scientific">Mycobacterium uberis</name>
    <dbReference type="NCBI Taxonomy" id="2162698"/>
    <lineage>
        <taxon>Bacteria</taxon>
        <taxon>Bacillati</taxon>
        <taxon>Actinomycetota</taxon>
        <taxon>Actinomycetes</taxon>
        <taxon>Mycobacteriales</taxon>
        <taxon>Mycobacteriaceae</taxon>
        <taxon>Mycobacterium</taxon>
    </lineage>
</organism>
<sequence length="94" mass="10493">MLVQLTPIPSPAHHSLSQVLLAWTNNKSAEWALRDLNITIVPLQTHAARMNIVPLLYENVFDATTISASIDRLEKLLLAITADLHRRLSSIDLT</sequence>
<proteinExistence type="predicted"/>
<dbReference type="Proteomes" id="UP000258522">
    <property type="component" value="Unassembled WGS sequence"/>
</dbReference>